<gene>
    <name evidence="4" type="ORF">PQU98_04295</name>
</gene>
<evidence type="ECO:0000313" key="5">
    <source>
        <dbReference type="Proteomes" id="UP001218579"/>
    </source>
</evidence>
<dbReference type="PANTHER" id="PTHR13847">
    <property type="entry name" value="SARCOSINE DEHYDROGENASE-RELATED"/>
    <property type="match status" value="1"/>
</dbReference>
<feature type="transmembrane region" description="Helical" evidence="2">
    <location>
        <begin position="6"/>
        <end position="25"/>
    </location>
</feature>
<accession>A0ABT5HGH3</accession>
<dbReference type="Proteomes" id="UP001218579">
    <property type="component" value="Unassembled WGS sequence"/>
</dbReference>
<dbReference type="InterPro" id="IPR006076">
    <property type="entry name" value="FAD-dep_OxRdtase"/>
</dbReference>
<keyword evidence="1" id="KW-0560">Oxidoreductase</keyword>
<dbReference type="InterPro" id="IPR036188">
    <property type="entry name" value="FAD/NAD-bd_sf"/>
</dbReference>
<keyword evidence="2" id="KW-1133">Transmembrane helix</keyword>
<proteinExistence type="predicted"/>
<dbReference type="SUPFAM" id="SSF51971">
    <property type="entry name" value="Nucleotide-binding domain"/>
    <property type="match status" value="1"/>
</dbReference>
<keyword evidence="2" id="KW-0472">Membrane</keyword>
<reference evidence="4 5" key="1">
    <citation type="submission" date="2023-01" db="EMBL/GenBank/DDBJ databases">
        <title>Novel species of the genus Asticcacaulis isolated from rivers.</title>
        <authorList>
            <person name="Lu H."/>
        </authorList>
    </citation>
    <scope>NUCLEOTIDE SEQUENCE [LARGE SCALE GENOMIC DNA]</scope>
    <source>
        <strain evidence="4 5">LKC15W</strain>
    </source>
</reference>
<sequence>MTASPYSVIIIGGGIVGLCVGLRALDLGLSATIVAKDDVTATTSAMSAGMVAPALEAMTEADPTLSFARYATAQKSWTAFADGIGLTAVLEMAQPGVWLWQPGPSAEDMLKRFTDMGARPKLMTEPALGAIGYDAPFQGIELSGDWVISPEPVLGYLKYLFLERGGQWRDANVLKVAAHEVVLAGEERLSAGHVVVCAGYGSARFGAEVPSLSALTPIKGHLLDMTRKSDPVLAGRMVRSPWGYFVFYDGLSKFGATMQSGRGDVDIEDSAVASLKDKSLKFTSGLMPAVDDAAVARVGVRAASPDHWPLIGQDAASGVWVATAMRRNGWIYGPYAAEVIIAGMTGVILPDDAGVYDPNRFG</sequence>
<evidence type="ECO:0000256" key="1">
    <source>
        <dbReference type="ARBA" id="ARBA00023002"/>
    </source>
</evidence>
<feature type="domain" description="FAD dependent oxidoreductase" evidence="3">
    <location>
        <begin position="8"/>
        <end position="340"/>
    </location>
</feature>
<protein>
    <submittedName>
        <fullName evidence="4">FAD-dependent oxidoreductase</fullName>
    </submittedName>
</protein>
<dbReference type="Gene3D" id="3.30.9.10">
    <property type="entry name" value="D-Amino Acid Oxidase, subunit A, domain 2"/>
    <property type="match status" value="1"/>
</dbReference>
<evidence type="ECO:0000259" key="3">
    <source>
        <dbReference type="Pfam" id="PF01266"/>
    </source>
</evidence>
<keyword evidence="5" id="KW-1185">Reference proteome</keyword>
<keyword evidence="2" id="KW-0812">Transmembrane</keyword>
<dbReference type="RefSeq" id="WP_272743644.1">
    <property type="nucleotide sequence ID" value="NZ_JAQQKV010000001.1"/>
</dbReference>
<comment type="caution">
    <text evidence="4">The sequence shown here is derived from an EMBL/GenBank/DDBJ whole genome shotgun (WGS) entry which is preliminary data.</text>
</comment>
<organism evidence="4 5">
    <name type="scientific">Asticcacaulis machinosus</name>
    <dbReference type="NCBI Taxonomy" id="2984211"/>
    <lineage>
        <taxon>Bacteria</taxon>
        <taxon>Pseudomonadati</taxon>
        <taxon>Pseudomonadota</taxon>
        <taxon>Alphaproteobacteria</taxon>
        <taxon>Caulobacterales</taxon>
        <taxon>Caulobacteraceae</taxon>
        <taxon>Asticcacaulis</taxon>
    </lineage>
</organism>
<name>A0ABT5HGH3_9CAUL</name>
<dbReference type="Gene3D" id="3.50.50.60">
    <property type="entry name" value="FAD/NAD(P)-binding domain"/>
    <property type="match status" value="1"/>
</dbReference>
<dbReference type="EMBL" id="JAQQKV010000001">
    <property type="protein sequence ID" value="MDC7675337.1"/>
    <property type="molecule type" value="Genomic_DNA"/>
</dbReference>
<evidence type="ECO:0000313" key="4">
    <source>
        <dbReference type="EMBL" id="MDC7675337.1"/>
    </source>
</evidence>
<evidence type="ECO:0000256" key="2">
    <source>
        <dbReference type="SAM" id="Phobius"/>
    </source>
</evidence>
<dbReference type="Pfam" id="PF01266">
    <property type="entry name" value="DAO"/>
    <property type="match status" value="1"/>
</dbReference>